<organism evidence="3 4">
    <name type="scientific">Corynebacterium durum F0235</name>
    <dbReference type="NCBI Taxonomy" id="1035195"/>
    <lineage>
        <taxon>Bacteria</taxon>
        <taxon>Bacillati</taxon>
        <taxon>Actinomycetota</taxon>
        <taxon>Actinomycetes</taxon>
        <taxon>Mycobacteriales</taxon>
        <taxon>Corynebacteriaceae</taxon>
        <taxon>Corynebacterium</taxon>
    </lineage>
</organism>
<keyword evidence="4" id="KW-1185">Reference proteome</keyword>
<evidence type="ECO:0000313" key="4">
    <source>
        <dbReference type="Proteomes" id="UP000010445"/>
    </source>
</evidence>
<dbReference type="PATRIC" id="fig|1035195.3.peg.287"/>
<dbReference type="eggNOG" id="COG4409">
    <property type="taxonomic scope" value="Bacteria"/>
</dbReference>
<dbReference type="EMBL" id="AMEM01000007">
    <property type="protein sequence ID" value="EKX92024.1"/>
    <property type="molecule type" value="Genomic_DNA"/>
</dbReference>
<name>L1MM34_9CORY</name>
<proteinExistence type="predicted"/>
<dbReference type="HOGENOM" id="CLU_027566_0_0_11"/>
<comment type="caution">
    <text evidence="3">The sequence shown here is derived from an EMBL/GenBank/DDBJ whole genome shotgun (WGS) entry which is preliminary data.</text>
</comment>
<sequence length="383" mass="41252">MLKGHTQAIQSLTGPGSNPRTDRLFDIAGTDLGIAYKDAAGRTMLVFGDTMACDGSAGEWRSNTIMRTSDNNYTDGVTVEEALTERGYARQGRAREFIPSLKEPGVEHTVIPTAGITVNGVQYIDFMSVRSWGRPGEWFTNYAATVSSTDGENWTVVPGSQRANKGPSMPGGGQYRAGNEHIQMSAFVEHDGYIYRFSTPSGRDGSAIVARAPKAQFPKEDAFEFFDGAGWSATPTRAAAVIDGSVSELSVAWNPYLGKFIALYIDGNGMVLRTADSPTGPWSSKRMLVDTATIGDLYGGFILPSNNDHNLYFVATTWSNYNVMVMRTNLSELFGVPLLASGDINPDPVADDGLEVVEVLKPEQVAAATADDGVVTEDDVVTR</sequence>
<dbReference type="InterPro" id="IPR025442">
    <property type="entry name" value="DUF4185"/>
</dbReference>
<dbReference type="STRING" id="1035195.HMPREF9997_00307"/>
<dbReference type="Pfam" id="PF13810">
    <property type="entry name" value="DUF4185"/>
    <property type="match status" value="1"/>
</dbReference>
<dbReference type="Proteomes" id="UP000010445">
    <property type="component" value="Unassembled WGS sequence"/>
</dbReference>
<protein>
    <recommendedName>
        <fullName evidence="2">DUF4185 domain-containing protein</fullName>
    </recommendedName>
</protein>
<feature type="compositionally biased region" description="Polar residues" evidence="1">
    <location>
        <begin position="7"/>
        <end position="19"/>
    </location>
</feature>
<dbReference type="AlphaFoldDB" id="L1MM34"/>
<feature type="domain" description="DUF4185" evidence="2">
    <location>
        <begin position="17"/>
        <end position="327"/>
    </location>
</feature>
<feature type="region of interest" description="Disordered" evidence="1">
    <location>
        <begin position="1"/>
        <end position="21"/>
    </location>
</feature>
<accession>L1MM34</accession>
<evidence type="ECO:0000313" key="3">
    <source>
        <dbReference type="EMBL" id="EKX92024.1"/>
    </source>
</evidence>
<evidence type="ECO:0000259" key="2">
    <source>
        <dbReference type="Pfam" id="PF13810"/>
    </source>
</evidence>
<gene>
    <name evidence="3" type="ORF">HMPREF9997_00307</name>
</gene>
<reference evidence="3 4" key="1">
    <citation type="submission" date="2012-05" db="EMBL/GenBank/DDBJ databases">
        <authorList>
            <person name="Weinstock G."/>
            <person name="Sodergren E."/>
            <person name="Lobos E.A."/>
            <person name="Fulton L."/>
            <person name="Fulton R."/>
            <person name="Courtney L."/>
            <person name="Fronick C."/>
            <person name="O'Laughlin M."/>
            <person name="Godfrey J."/>
            <person name="Wilson R.M."/>
            <person name="Miner T."/>
            <person name="Farmer C."/>
            <person name="Delehaunty K."/>
            <person name="Cordes M."/>
            <person name="Minx P."/>
            <person name="Tomlinson C."/>
            <person name="Chen J."/>
            <person name="Wollam A."/>
            <person name="Pepin K.H."/>
            <person name="Bhonagiri V."/>
            <person name="Zhang X."/>
            <person name="Suruliraj S."/>
            <person name="Warren W."/>
            <person name="Mitreva M."/>
            <person name="Mardis E.R."/>
            <person name="Wilson R.K."/>
        </authorList>
    </citation>
    <scope>NUCLEOTIDE SEQUENCE [LARGE SCALE GENOMIC DNA]</scope>
    <source>
        <strain evidence="3 4">F0235</strain>
    </source>
</reference>
<evidence type="ECO:0000256" key="1">
    <source>
        <dbReference type="SAM" id="MobiDB-lite"/>
    </source>
</evidence>